<evidence type="ECO:0000313" key="1">
    <source>
        <dbReference type="EMBL" id="ORW96817.1"/>
    </source>
</evidence>
<evidence type="ECO:0008006" key="3">
    <source>
        <dbReference type="Google" id="ProtNLM"/>
    </source>
</evidence>
<keyword evidence="2" id="KW-1185">Reference proteome</keyword>
<protein>
    <recommendedName>
        <fullName evidence="3">N-acetyltransferase domain-containing protein</fullName>
    </recommendedName>
</protein>
<sequence length="248" mass="27748">MFPHTSKLKRIARGRYLQSGSLGPAELEELVDILYDIYRETACGCTRDEFADVVFKAGDGRFALFCDERDHYVGFSYAAFDFLQHGGTTQAVINAGVFFRPGYCGGATAAFFGLRQALRFKICSPRTPLAYATRSSSPAVYRLLASTMPRMYPNRRHPTPADIEALALAVSSRRHYKPVGANPWVVRSDAVPLDVARMRRINHDPDVQFYTELVPQYAEGESVLVWIPLDLANIAGGLLRLLRARLLR</sequence>
<evidence type="ECO:0000313" key="2">
    <source>
        <dbReference type="Proteomes" id="UP000193317"/>
    </source>
</evidence>
<dbReference type="AlphaFoldDB" id="A0A1X2E8Y5"/>
<dbReference type="EMBL" id="LQPW01000131">
    <property type="protein sequence ID" value="ORW96817.1"/>
    <property type="molecule type" value="Genomic_DNA"/>
</dbReference>
<comment type="caution">
    <text evidence="1">The sequence shown here is derived from an EMBL/GenBank/DDBJ whole genome shotgun (WGS) entry which is preliminary data.</text>
</comment>
<reference evidence="1 2" key="1">
    <citation type="submission" date="2016-01" db="EMBL/GenBank/DDBJ databases">
        <title>The new phylogeny of the genus Mycobacterium.</title>
        <authorList>
            <person name="Tarcisio F."/>
            <person name="Conor M."/>
            <person name="Antonella G."/>
            <person name="Elisabetta G."/>
            <person name="Giulia F.S."/>
            <person name="Sara T."/>
            <person name="Anna F."/>
            <person name="Clotilde B."/>
            <person name="Roberto B."/>
            <person name="Veronica D.S."/>
            <person name="Fabio R."/>
            <person name="Monica P."/>
            <person name="Olivier J."/>
            <person name="Enrico T."/>
            <person name="Nicola S."/>
        </authorList>
    </citation>
    <scope>NUCLEOTIDE SEQUENCE [LARGE SCALE GENOMIC DNA]</scope>
    <source>
        <strain evidence="1 2">DSM 44166</strain>
    </source>
</reference>
<name>A0A1X2E8Y5_MYCSZ</name>
<dbReference type="Proteomes" id="UP000193317">
    <property type="component" value="Unassembled WGS sequence"/>
</dbReference>
<organism evidence="1 2">
    <name type="scientific">Mycobacterium szulgai</name>
    <dbReference type="NCBI Taxonomy" id="1787"/>
    <lineage>
        <taxon>Bacteria</taxon>
        <taxon>Bacillati</taxon>
        <taxon>Actinomycetota</taxon>
        <taxon>Actinomycetes</taxon>
        <taxon>Mycobacteriales</taxon>
        <taxon>Mycobacteriaceae</taxon>
        <taxon>Mycobacterium</taxon>
    </lineage>
</organism>
<proteinExistence type="predicted"/>
<gene>
    <name evidence="1" type="ORF">AWC27_05020</name>
</gene>
<accession>A0A1X2E8Y5</accession>